<accession>A0A6A7YU09</accession>
<protein>
    <submittedName>
        <fullName evidence="2">Uncharacterized protein</fullName>
    </submittedName>
</protein>
<sequence>MSKSKNDDVTITFDTAPPTPGVEGETIVQYDEQGMFKEAHSYGNFVEKIEGGVRVTRPDGVTISMVNGDTTIEHLMPKSVGIKDISEIESLTVRTVDQTRIYRMDFLEGGYIEVAYSQDGQVTGFTGRNIKQSLSQDNELMVSRYHPPAD</sequence>
<proteinExistence type="predicted"/>
<evidence type="ECO:0000256" key="1">
    <source>
        <dbReference type="SAM" id="MobiDB-lite"/>
    </source>
</evidence>
<dbReference type="EMBL" id="WIWC01000012">
    <property type="protein sequence ID" value="MQT80364.1"/>
    <property type="molecule type" value="Genomic_DNA"/>
</dbReference>
<evidence type="ECO:0000313" key="4">
    <source>
        <dbReference type="Proteomes" id="UP000437970"/>
    </source>
</evidence>
<dbReference type="EMBL" id="WIVW01000043">
    <property type="protein sequence ID" value="MQU28915.1"/>
    <property type="molecule type" value="Genomic_DNA"/>
</dbReference>
<name>A0A6A7YU09_9PSED</name>
<dbReference type="RefSeq" id="WP_153381945.1">
    <property type="nucleotide sequence ID" value="NZ_JBITTT010000013.1"/>
</dbReference>
<dbReference type="AlphaFoldDB" id="A0A6A7YU09"/>
<feature type="region of interest" description="Disordered" evidence="1">
    <location>
        <begin position="1"/>
        <end position="21"/>
    </location>
</feature>
<organism evidence="2">
    <name type="scientific">Pseudomonas helleri</name>
    <dbReference type="NCBI Taxonomy" id="1608996"/>
    <lineage>
        <taxon>Bacteria</taxon>
        <taxon>Pseudomonadati</taxon>
        <taxon>Pseudomonadota</taxon>
        <taxon>Gammaproteobacteria</taxon>
        <taxon>Pseudomonadales</taxon>
        <taxon>Pseudomonadaceae</taxon>
        <taxon>Pseudomonas</taxon>
    </lineage>
</organism>
<comment type="caution">
    <text evidence="2">The sequence shown here is derived from an EMBL/GenBank/DDBJ whole genome shotgun (WGS) entry which is preliminary data.</text>
</comment>
<reference evidence="2 4" key="1">
    <citation type="submission" date="2019-10" db="EMBL/GenBank/DDBJ databases">
        <title>Evaluation of single-gene subtyping targets for Pseudomonas.</title>
        <authorList>
            <person name="Reichler S.J."/>
            <person name="Orsi R.H."/>
            <person name="Wiedmann M."/>
            <person name="Martin N.H."/>
            <person name="Murphy S.I."/>
        </authorList>
    </citation>
    <scope>NUCLEOTIDE SEQUENCE</scope>
    <source>
        <strain evidence="3 4">FSL R10-1984</strain>
        <strain evidence="2">FSL R10-2339</strain>
    </source>
</reference>
<gene>
    <name evidence="2" type="ORF">GHN86_09875</name>
    <name evidence="3" type="ORF">GHO29_20815</name>
</gene>
<dbReference type="Proteomes" id="UP000437970">
    <property type="component" value="Unassembled WGS sequence"/>
</dbReference>
<evidence type="ECO:0000313" key="2">
    <source>
        <dbReference type="EMBL" id="MQT80364.1"/>
    </source>
</evidence>
<evidence type="ECO:0000313" key="3">
    <source>
        <dbReference type="EMBL" id="MQU28915.1"/>
    </source>
</evidence>